<sequence>MDKLYQLSIYLQFLLGCLIVLSVPTLIAIEIKKEGFKKRYIFLTLFWVLFVVKCMSTDYNLN</sequence>
<dbReference type="AlphaFoldDB" id="X0U8X9"/>
<keyword evidence="1" id="KW-0812">Transmembrane</keyword>
<feature type="transmembrane region" description="Helical" evidence="1">
    <location>
        <begin position="6"/>
        <end position="28"/>
    </location>
</feature>
<dbReference type="PROSITE" id="PS51257">
    <property type="entry name" value="PROKAR_LIPOPROTEIN"/>
    <property type="match status" value="1"/>
</dbReference>
<keyword evidence="1" id="KW-1133">Transmembrane helix</keyword>
<name>X0U8X9_9ZZZZ</name>
<evidence type="ECO:0000256" key="1">
    <source>
        <dbReference type="SAM" id="Phobius"/>
    </source>
</evidence>
<accession>X0U8X9</accession>
<dbReference type="EMBL" id="BARS01025274">
    <property type="protein sequence ID" value="GAG02274.1"/>
    <property type="molecule type" value="Genomic_DNA"/>
</dbReference>
<gene>
    <name evidence="2" type="ORF">S01H1_39969</name>
</gene>
<feature type="transmembrane region" description="Helical" evidence="1">
    <location>
        <begin position="40"/>
        <end position="59"/>
    </location>
</feature>
<evidence type="ECO:0000313" key="2">
    <source>
        <dbReference type="EMBL" id="GAG02274.1"/>
    </source>
</evidence>
<comment type="caution">
    <text evidence="2">The sequence shown here is derived from an EMBL/GenBank/DDBJ whole genome shotgun (WGS) entry which is preliminary data.</text>
</comment>
<protein>
    <submittedName>
        <fullName evidence="2">Uncharacterized protein</fullName>
    </submittedName>
</protein>
<reference evidence="2" key="1">
    <citation type="journal article" date="2014" name="Front. Microbiol.">
        <title>High frequency of phylogenetically diverse reductive dehalogenase-homologous genes in deep subseafloor sedimentary metagenomes.</title>
        <authorList>
            <person name="Kawai M."/>
            <person name="Futagami T."/>
            <person name="Toyoda A."/>
            <person name="Takaki Y."/>
            <person name="Nishi S."/>
            <person name="Hori S."/>
            <person name="Arai W."/>
            <person name="Tsubouchi T."/>
            <person name="Morono Y."/>
            <person name="Uchiyama I."/>
            <person name="Ito T."/>
            <person name="Fujiyama A."/>
            <person name="Inagaki F."/>
            <person name="Takami H."/>
        </authorList>
    </citation>
    <scope>NUCLEOTIDE SEQUENCE</scope>
    <source>
        <strain evidence="2">Expedition CK06-06</strain>
    </source>
</reference>
<proteinExistence type="predicted"/>
<organism evidence="2">
    <name type="scientific">marine sediment metagenome</name>
    <dbReference type="NCBI Taxonomy" id="412755"/>
    <lineage>
        <taxon>unclassified sequences</taxon>
        <taxon>metagenomes</taxon>
        <taxon>ecological metagenomes</taxon>
    </lineage>
</organism>
<keyword evidence="1" id="KW-0472">Membrane</keyword>